<protein>
    <recommendedName>
        <fullName evidence="4">Integrase catalytic domain-containing protein</fullName>
    </recommendedName>
</protein>
<dbReference type="Gene3D" id="3.30.420.10">
    <property type="entry name" value="Ribonuclease H-like superfamily/Ribonuclease H"/>
    <property type="match status" value="1"/>
</dbReference>
<comment type="caution">
    <text evidence="2">The sequence shown here is derived from an EMBL/GenBank/DDBJ whole genome shotgun (WGS) entry which is preliminary data.</text>
</comment>
<dbReference type="PANTHER" id="PTHR37984:SF5">
    <property type="entry name" value="PROTEIN NYNRIN-LIKE"/>
    <property type="match status" value="1"/>
</dbReference>
<organism evidence="2 3">
    <name type="scientific">Parnassius mnemosyne</name>
    <name type="common">clouded apollo</name>
    <dbReference type="NCBI Taxonomy" id="213953"/>
    <lineage>
        <taxon>Eukaryota</taxon>
        <taxon>Metazoa</taxon>
        <taxon>Ecdysozoa</taxon>
        <taxon>Arthropoda</taxon>
        <taxon>Hexapoda</taxon>
        <taxon>Insecta</taxon>
        <taxon>Pterygota</taxon>
        <taxon>Neoptera</taxon>
        <taxon>Endopterygota</taxon>
        <taxon>Lepidoptera</taxon>
        <taxon>Glossata</taxon>
        <taxon>Ditrysia</taxon>
        <taxon>Papilionoidea</taxon>
        <taxon>Papilionidae</taxon>
        <taxon>Parnassiinae</taxon>
        <taxon>Parnassini</taxon>
        <taxon>Parnassius</taxon>
        <taxon>Driopa</taxon>
    </lineage>
</organism>
<dbReference type="GO" id="GO:0003676">
    <property type="term" value="F:nucleic acid binding"/>
    <property type="evidence" value="ECO:0007669"/>
    <property type="project" value="InterPro"/>
</dbReference>
<dbReference type="Proteomes" id="UP001314205">
    <property type="component" value="Unassembled WGS sequence"/>
</dbReference>
<dbReference type="AlphaFoldDB" id="A0AAV1LYY3"/>
<dbReference type="PANTHER" id="PTHR37984">
    <property type="entry name" value="PROTEIN CBG26694"/>
    <property type="match status" value="1"/>
</dbReference>
<dbReference type="InterPro" id="IPR036397">
    <property type="entry name" value="RNaseH_sf"/>
</dbReference>
<evidence type="ECO:0000313" key="3">
    <source>
        <dbReference type="Proteomes" id="UP001314205"/>
    </source>
</evidence>
<accession>A0AAV1LYY3</accession>
<dbReference type="InterPro" id="IPR012337">
    <property type="entry name" value="RNaseH-like_sf"/>
</dbReference>
<dbReference type="EMBL" id="CAVLGL010000115">
    <property type="protein sequence ID" value="CAK1600209.1"/>
    <property type="molecule type" value="Genomic_DNA"/>
</dbReference>
<feature type="region of interest" description="Disordered" evidence="1">
    <location>
        <begin position="241"/>
        <end position="271"/>
    </location>
</feature>
<keyword evidence="3" id="KW-1185">Reference proteome</keyword>
<reference evidence="2 3" key="1">
    <citation type="submission" date="2023-11" db="EMBL/GenBank/DDBJ databases">
        <authorList>
            <person name="Hedman E."/>
            <person name="Englund M."/>
            <person name="Stromberg M."/>
            <person name="Nyberg Akerstrom W."/>
            <person name="Nylinder S."/>
            <person name="Jareborg N."/>
            <person name="Kallberg Y."/>
            <person name="Kronander E."/>
        </authorList>
    </citation>
    <scope>NUCLEOTIDE SEQUENCE [LARGE SCALE GENOMIC DNA]</scope>
</reference>
<feature type="compositionally biased region" description="Basic and acidic residues" evidence="1">
    <location>
        <begin position="241"/>
        <end position="253"/>
    </location>
</feature>
<sequence>MDNAVQFQSREFHSFLNSYNVPFIFHTALYCPQVYLTEKFNSTIITALASLVGDDHRSWDKYLTKIQYAMNSATNVATGFTPNFLVFGRETIPCGSFYTPTQNLEELIFMPRDIYASNAGLLSSIFHKVQTKLHIAHAKNSARYDLRRSFKEFNVGDTVWRKNHVLSNASAYFNAKLAPKFIKCKLLKYKRRTGRLNENWKPSSQYGEGDLIAINRTQFGLGLKLKPKYLGPYQVSKVKRDDRYDVEKVDRAAEGPNKTSSSADQMKPWPD</sequence>
<evidence type="ECO:0000313" key="2">
    <source>
        <dbReference type="EMBL" id="CAK1600209.1"/>
    </source>
</evidence>
<name>A0AAV1LYY3_9NEOP</name>
<evidence type="ECO:0008006" key="4">
    <source>
        <dbReference type="Google" id="ProtNLM"/>
    </source>
</evidence>
<dbReference type="InterPro" id="IPR050951">
    <property type="entry name" value="Retrovirus_Pol_polyprotein"/>
</dbReference>
<evidence type="ECO:0000256" key="1">
    <source>
        <dbReference type="SAM" id="MobiDB-lite"/>
    </source>
</evidence>
<dbReference type="SUPFAM" id="SSF53098">
    <property type="entry name" value="Ribonuclease H-like"/>
    <property type="match status" value="1"/>
</dbReference>
<gene>
    <name evidence="2" type="ORF">PARMNEM_LOCUS18994</name>
</gene>
<proteinExistence type="predicted"/>